<organism evidence="1 2">
    <name type="scientific">Lithospermum erythrorhizon</name>
    <name type="common">Purple gromwell</name>
    <name type="synonym">Lithospermum officinale var. erythrorhizon</name>
    <dbReference type="NCBI Taxonomy" id="34254"/>
    <lineage>
        <taxon>Eukaryota</taxon>
        <taxon>Viridiplantae</taxon>
        <taxon>Streptophyta</taxon>
        <taxon>Embryophyta</taxon>
        <taxon>Tracheophyta</taxon>
        <taxon>Spermatophyta</taxon>
        <taxon>Magnoliopsida</taxon>
        <taxon>eudicotyledons</taxon>
        <taxon>Gunneridae</taxon>
        <taxon>Pentapetalae</taxon>
        <taxon>asterids</taxon>
        <taxon>lamiids</taxon>
        <taxon>Boraginales</taxon>
        <taxon>Boraginaceae</taxon>
        <taxon>Boraginoideae</taxon>
        <taxon>Lithospermeae</taxon>
        <taxon>Lithospermum</taxon>
    </lineage>
</organism>
<protein>
    <submittedName>
        <fullName evidence="1">Uncharacterized protein</fullName>
    </submittedName>
</protein>
<comment type="caution">
    <text evidence="1">The sequence shown here is derived from an EMBL/GenBank/DDBJ whole genome shotgun (WGS) entry which is preliminary data.</text>
</comment>
<evidence type="ECO:0000313" key="1">
    <source>
        <dbReference type="EMBL" id="GAA0164401.1"/>
    </source>
</evidence>
<sequence length="153" mass="18159">MFSYVMFTSCWSFLWSESYQNRIPVSRAIKKIFPHLLTIFKELVQIENPSMEIAERVKLICKMFLSSEYRPITLEGQLADPDQRKEWRWWKVKEYALCIFEKTLHPAAALCKCVEEDHHVTSYLVDLVEPILRGDVYFADGEIVMLQMYVKKL</sequence>
<accession>A0AAV3QMF4</accession>
<gene>
    <name evidence="1" type="ORF">LIER_20052</name>
</gene>
<dbReference type="Proteomes" id="UP001454036">
    <property type="component" value="Unassembled WGS sequence"/>
</dbReference>
<proteinExistence type="predicted"/>
<name>A0AAV3QMF4_LITER</name>
<evidence type="ECO:0000313" key="2">
    <source>
        <dbReference type="Proteomes" id="UP001454036"/>
    </source>
</evidence>
<dbReference type="EMBL" id="BAABME010005033">
    <property type="protein sequence ID" value="GAA0164401.1"/>
    <property type="molecule type" value="Genomic_DNA"/>
</dbReference>
<reference evidence="1 2" key="1">
    <citation type="submission" date="2024-01" db="EMBL/GenBank/DDBJ databases">
        <title>The complete chloroplast genome sequence of Lithospermum erythrorhizon: insights into the phylogenetic relationship among Boraginaceae species and the maternal lineages of purple gromwells.</title>
        <authorList>
            <person name="Okada T."/>
            <person name="Watanabe K."/>
        </authorList>
    </citation>
    <scope>NUCLEOTIDE SEQUENCE [LARGE SCALE GENOMIC DNA]</scope>
</reference>
<dbReference type="AlphaFoldDB" id="A0AAV3QMF4"/>
<keyword evidence="2" id="KW-1185">Reference proteome</keyword>